<name>K1TSB3_9ZZZZ</name>
<dbReference type="EMBL" id="AJWY01004346">
    <property type="protein sequence ID" value="EKC72643.1"/>
    <property type="molecule type" value="Genomic_DNA"/>
</dbReference>
<feature type="non-terminal residue" evidence="1">
    <location>
        <position position="1"/>
    </location>
</feature>
<comment type="caution">
    <text evidence="1">The sequence shown here is derived from an EMBL/GenBank/DDBJ whole genome shotgun (WGS) entry which is preliminary data.</text>
</comment>
<evidence type="ECO:0000313" key="1">
    <source>
        <dbReference type="EMBL" id="EKC72643.1"/>
    </source>
</evidence>
<sequence>QVENLLVALEMYRIEEEKAINHLADILTAYGIDVSAEEIRTTETETLKTTVREKVEVR</sequence>
<organism evidence="1">
    <name type="scientific">human gut metagenome</name>
    <dbReference type="NCBI Taxonomy" id="408170"/>
    <lineage>
        <taxon>unclassified sequences</taxon>
        <taxon>metagenomes</taxon>
        <taxon>organismal metagenomes</taxon>
    </lineage>
</organism>
<reference evidence="1" key="1">
    <citation type="journal article" date="2013" name="Environ. Microbiol.">
        <title>Microbiota from the distal guts of lean and obese adolescents exhibit partial functional redundancy besides clear differences in community structure.</title>
        <authorList>
            <person name="Ferrer M."/>
            <person name="Ruiz A."/>
            <person name="Lanza F."/>
            <person name="Haange S.B."/>
            <person name="Oberbach A."/>
            <person name="Till H."/>
            <person name="Bargiela R."/>
            <person name="Campoy C."/>
            <person name="Segura M.T."/>
            <person name="Richter M."/>
            <person name="von Bergen M."/>
            <person name="Seifert J."/>
            <person name="Suarez A."/>
        </authorList>
    </citation>
    <scope>NUCLEOTIDE SEQUENCE</scope>
</reference>
<proteinExistence type="predicted"/>
<gene>
    <name evidence="1" type="ORF">LEA_06636</name>
</gene>
<dbReference type="AlphaFoldDB" id="K1TSB3"/>
<protein>
    <submittedName>
        <fullName evidence="1">Uncharacterized protein</fullName>
    </submittedName>
</protein>
<accession>K1TSB3</accession>